<dbReference type="InterPro" id="IPR036390">
    <property type="entry name" value="WH_DNA-bd_sf"/>
</dbReference>
<dbReference type="RefSeq" id="WP_006362466.1">
    <property type="nucleotide sequence ID" value="NZ_GG700630.1"/>
</dbReference>
<dbReference type="AlphaFoldDB" id="D0WHH2"/>
<reference evidence="2" key="1">
    <citation type="submission" date="2009-10" db="EMBL/GenBank/DDBJ databases">
        <authorList>
            <person name="Weinstock G."/>
            <person name="Sodergren E."/>
            <person name="Clifton S."/>
            <person name="Fulton L."/>
            <person name="Fulton B."/>
            <person name="Courtney L."/>
            <person name="Fronick C."/>
            <person name="Harrison M."/>
            <person name="Strong C."/>
            <person name="Farmer C."/>
            <person name="Delahaunty K."/>
            <person name="Markovic C."/>
            <person name="Hall O."/>
            <person name="Minx P."/>
            <person name="Tomlinson C."/>
            <person name="Mitreva M."/>
            <person name="Nelson J."/>
            <person name="Hou S."/>
            <person name="Wollam A."/>
            <person name="Pepin K.H."/>
            <person name="Johnson M."/>
            <person name="Bhonagiri V."/>
            <person name="Nash W.E."/>
            <person name="Warren W."/>
            <person name="Chinwalla A."/>
            <person name="Mardis E.R."/>
            <person name="Wilson R.K."/>
        </authorList>
    </citation>
    <scope>NUCLEOTIDE SEQUENCE [LARGE SCALE GENOMIC DNA]</scope>
    <source>
        <strain evidence="2">ATCC 700122</strain>
    </source>
</reference>
<dbReference type="InterPro" id="IPR003594">
    <property type="entry name" value="HATPase_dom"/>
</dbReference>
<dbReference type="InterPro" id="IPR036388">
    <property type="entry name" value="WH-like_DNA-bd_sf"/>
</dbReference>
<dbReference type="EMBL" id="ACUX02000007">
    <property type="protein sequence ID" value="EEZ61136.1"/>
    <property type="molecule type" value="Genomic_DNA"/>
</dbReference>
<dbReference type="Gene3D" id="3.30.565.10">
    <property type="entry name" value="Histidine kinase-like ATPase, C-terminal domain"/>
    <property type="match status" value="1"/>
</dbReference>
<dbReference type="SUPFAM" id="SSF46785">
    <property type="entry name" value="Winged helix' DNA-binding domain"/>
    <property type="match status" value="1"/>
</dbReference>
<feature type="domain" description="Histidine kinase/HSP90-like ATPase" evidence="1">
    <location>
        <begin position="64"/>
        <end position="171"/>
    </location>
</feature>
<dbReference type="SMART" id="SM00387">
    <property type="entry name" value="HATPase_c"/>
    <property type="match status" value="1"/>
</dbReference>
<dbReference type="GO" id="GO:0016301">
    <property type="term" value="F:kinase activity"/>
    <property type="evidence" value="ECO:0007669"/>
    <property type="project" value="UniProtKB-KW"/>
</dbReference>
<dbReference type="InterPro" id="IPR036890">
    <property type="entry name" value="HATPase_C_sf"/>
</dbReference>
<accession>D0WHH2</accession>
<keyword evidence="2" id="KW-0418">Kinase</keyword>
<evidence type="ECO:0000259" key="1">
    <source>
        <dbReference type="SMART" id="SM00387"/>
    </source>
</evidence>
<dbReference type="SUPFAM" id="SSF55874">
    <property type="entry name" value="ATPase domain of HSP90 chaperone/DNA topoisomerase II/histidine kinase"/>
    <property type="match status" value="1"/>
</dbReference>
<organism evidence="2 3">
    <name type="scientific">Slackia exigua (strain ATCC 700122 / DSM 15923 / CIP 105133 / JCM 11022 / KCTC 5966 / S-7)</name>
    <dbReference type="NCBI Taxonomy" id="649764"/>
    <lineage>
        <taxon>Bacteria</taxon>
        <taxon>Bacillati</taxon>
        <taxon>Actinomycetota</taxon>
        <taxon>Coriobacteriia</taxon>
        <taxon>Eggerthellales</taxon>
        <taxon>Eggerthellaceae</taxon>
        <taxon>Slackia</taxon>
    </lineage>
</organism>
<keyword evidence="2" id="KW-0808">Transferase</keyword>
<sequence>MAYEMENTFEDGVTSDYAQAVTTARIATYDDFRSAPRVTEISPCRTNEYIENLASTIYTQAQQAGGTIPYTVIREVSENFIHAQFKEIVVSIFDRGNTIRFADQGPGIEEKEKAQLPGFSSATSPMKRYIRGVGSGLPLVKEYLSFSHGRISIEDNMHSGAVVTVSVAPDHEPTHSASSYPTHRNPEATPPIPAIRLDDREASIALLIHENGAMRLTDIYKTLDMPQSSTYRVLSKMKEAGIVDKDGKMFTLTDEGKRSLESIS</sequence>
<keyword evidence="3" id="KW-1185">Reference proteome</keyword>
<dbReference type="eggNOG" id="COG2172">
    <property type="taxonomic scope" value="Bacteria"/>
</dbReference>
<dbReference type="Proteomes" id="UP000006001">
    <property type="component" value="Unassembled WGS sequence"/>
</dbReference>
<dbReference type="HOGENOM" id="CLU_043928_0_0_11"/>
<gene>
    <name evidence="2" type="ORF">HMPREF0762_01210</name>
</gene>
<comment type="caution">
    <text evidence="2">The sequence shown here is derived from an EMBL/GenBank/DDBJ whole genome shotgun (WGS) entry which is preliminary data.</text>
</comment>
<dbReference type="Gene3D" id="1.10.10.10">
    <property type="entry name" value="Winged helix-like DNA-binding domain superfamily/Winged helix DNA-binding domain"/>
    <property type="match status" value="1"/>
</dbReference>
<dbReference type="Pfam" id="PF02518">
    <property type="entry name" value="HATPase_c"/>
    <property type="match status" value="1"/>
</dbReference>
<name>D0WHH2_SLAES</name>
<protein>
    <submittedName>
        <fullName evidence="2">ATPase/histidine kinase/DNA gyrase B/HSP90 domain protein</fullName>
    </submittedName>
</protein>
<proteinExistence type="predicted"/>
<dbReference type="GeneID" id="85007731"/>
<dbReference type="GO" id="GO:0003677">
    <property type="term" value="F:DNA binding"/>
    <property type="evidence" value="ECO:0007669"/>
    <property type="project" value="InterPro"/>
</dbReference>
<evidence type="ECO:0000313" key="2">
    <source>
        <dbReference type="EMBL" id="EEZ61136.1"/>
    </source>
</evidence>
<evidence type="ECO:0000313" key="3">
    <source>
        <dbReference type="Proteomes" id="UP000006001"/>
    </source>
</evidence>
<dbReference type="InterPro" id="IPR005471">
    <property type="entry name" value="Tscrpt_reg_IclR_N"/>
</dbReference>
<dbReference type="Pfam" id="PF09339">
    <property type="entry name" value="HTH_IclR"/>
    <property type="match status" value="1"/>
</dbReference>
<dbReference type="STRING" id="649764.HMPREF0762_01210"/>
<dbReference type="GO" id="GO:0006355">
    <property type="term" value="P:regulation of DNA-templated transcription"/>
    <property type="evidence" value="ECO:0007669"/>
    <property type="project" value="InterPro"/>
</dbReference>